<evidence type="ECO:0000256" key="3">
    <source>
        <dbReference type="SAM" id="Phobius"/>
    </source>
</evidence>
<dbReference type="EMBL" id="JAQAHH010000009">
    <property type="protein sequence ID" value="MDP9501048.1"/>
    <property type="molecule type" value="Genomic_DNA"/>
</dbReference>
<feature type="region of interest" description="Disordered" evidence="2">
    <location>
        <begin position="66"/>
        <end position="85"/>
    </location>
</feature>
<evidence type="ECO:0000313" key="4">
    <source>
        <dbReference type="EMBL" id="MDP9501048.1"/>
    </source>
</evidence>
<comment type="caution">
    <text evidence="4">The sequence shown here is derived from an EMBL/GenBank/DDBJ whole genome shotgun (WGS) entry which is preliminary data.</text>
</comment>
<dbReference type="InterPro" id="IPR027417">
    <property type="entry name" value="P-loop_NTPase"/>
</dbReference>
<feature type="transmembrane region" description="Helical" evidence="3">
    <location>
        <begin position="538"/>
        <end position="556"/>
    </location>
</feature>
<reference evidence="4 5" key="1">
    <citation type="submission" date="2022-12" db="EMBL/GenBank/DDBJ databases">
        <title>Genome sequence of Pasteurellaceae Bisgaard Taxon 45.</title>
        <authorList>
            <person name="Foggin C."/>
            <person name="Rosen L.E."/>
            <person name="Henton M."/>
            <person name="Buys A."/>
            <person name="Floyd T."/>
            <person name="Turner A.D."/>
            <person name="Tarbin J."/>
            <person name="Lloyd A.S."/>
            <person name="Chaitezvi C."/>
            <person name="Ellis R.J."/>
            <person name="Roberts H.C."/>
            <person name="Dastjerdi A."/>
            <person name="Nunez A."/>
            <person name="Van Vliet A.H."/>
            <person name="Steinbach F."/>
        </authorList>
    </citation>
    <scope>NUCLEOTIDE SEQUENCE [LARGE SCALE GENOMIC DNA]</scope>
    <source>
        <strain evidence="4 5">VF20HR</strain>
    </source>
</reference>
<dbReference type="Gene3D" id="3.40.50.300">
    <property type="entry name" value="P-loop containing nucleotide triphosphate hydrolases"/>
    <property type="match status" value="1"/>
</dbReference>
<sequence length="622" mass="73117">MKKVIIIGHKQSNYQDVEKVFQCYGMNPPLPSKREKMSPIEIGHVLNKVLPGLEHTPKNISLLSNKKSKVKKGSSAKNKSHKHTKTSVIQTTSSIWDNLSLDLMLANIDQNFWGWSDPNAIQILDYWANLDPNIHFVFVYDKPENLFQYHSLEEALRLDKQSIEQKFEEWQDYNEKLLTCFNKYKERSVLLNTQQLQNTKKTSLSEIYKQISAPDALVKKLNEPSLNKDMEIIEVNQELSHQEECPLSNFIVSQIIKNSPSITEIYEELQSNADLPYISEQKLVNDTDFALAAWKDMIQKQIDTNQYQYEKDLELNTIKERQLETNKKYQLAEQELSEKQKEIEQIKDENEKVKSEKLKLNEHVQSTHKILSEKEKEIACIKNENTKIKEEKTKTDQAYHVTKKTLSDKENELKTHQEEIEALKMIFHENISAQEEIQEKFQEANKRKQELEQELKAISDKKALLEAENSQKTQVSESLENENKALLEQIQFIQEELEKLYLDNQILKAKPRLYGAADRIKNQLTYRLGYKIQKHGKSLFGVMFLPFILFFTYLGFKREMKKYEWNTLPPIHEYEDAHEANRIKSHLAYKLGVLFLQEINNPFKWLTLPYKLIKEGKRFKQG</sequence>
<protein>
    <submittedName>
        <fullName evidence="4">Protein HyaE</fullName>
    </submittedName>
</protein>
<keyword evidence="3" id="KW-0472">Membrane</keyword>
<evidence type="ECO:0000256" key="1">
    <source>
        <dbReference type="SAM" id="Coils"/>
    </source>
</evidence>
<feature type="coiled-coil region" evidence="1">
    <location>
        <begin position="315"/>
        <end position="510"/>
    </location>
</feature>
<keyword evidence="3" id="KW-0812">Transmembrane</keyword>
<keyword evidence="3" id="KW-1133">Transmembrane helix</keyword>
<organism evidence="4 5">
    <name type="scientific">Bisgaard Taxon 45</name>
    <dbReference type="NCBI Taxonomy" id="304289"/>
    <lineage>
        <taxon>Bacteria</taxon>
        <taxon>Pseudomonadati</taxon>
        <taxon>Pseudomonadota</taxon>
        <taxon>Gammaproteobacteria</taxon>
        <taxon>Pasteurellales</taxon>
        <taxon>Pasteurellaceae</taxon>
    </lineage>
</organism>
<keyword evidence="5" id="KW-1185">Reference proteome</keyword>
<dbReference type="Proteomes" id="UP001224083">
    <property type="component" value="Unassembled WGS sequence"/>
</dbReference>
<name>A0ABT9KG72_9PAST</name>
<evidence type="ECO:0000313" key="5">
    <source>
        <dbReference type="Proteomes" id="UP001224083"/>
    </source>
</evidence>
<evidence type="ECO:0000256" key="2">
    <source>
        <dbReference type="SAM" id="MobiDB-lite"/>
    </source>
</evidence>
<proteinExistence type="predicted"/>
<keyword evidence="1" id="KW-0175">Coiled coil</keyword>
<accession>A0ABT9KG72</accession>
<gene>
    <name evidence="4" type="ORF">O7M46_08750</name>
</gene>